<dbReference type="PANTHER" id="PTHR15749:SF4">
    <property type="entry name" value="FANCONI-ASSOCIATED NUCLEASE 1"/>
    <property type="match status" value="1"/>
</dbReference>
<dbReference type="Proteomes" id="UP001209570">
    <property type="component" value="Unassembled WGS sequence"/>
</dbReference>
<dbReference type="InterPro" id="IPR033315">
    <property type="entry name" value="Fan1-like"/>
</dbReference>
<comment type="subcellular location">
    <subcellularLocation>
        <location evidence="1">Nucleus</location>
    </subcellularLocation>
</comment>
<evidence type="ECO:0000256" key="2">
    <source>
        <dbReference type="SAM" id="MobiDB-lite"/>
    </source>
</evidence>
<accession>A0AAD5L8F1</accession>
<keyword evidence="1" id="KW-0539">Nucleus</keyword>
<comment type="catalytic activity">
    <reaction evidence="1">
        <text>Hydrolytically removes 5'-nucleotides successively from the 3'-hydroxy termini of 3'-hydroxy-terminated oligonucleotides.</text>
        <dbReference type="EC" id="3.1.4.1"/>
    </reaction>
</comment>
<keyword evidence="4" id="KW-1185">Reference proteome</keyword>
<keyword evidence="1" id="KW-0227">DNA damage</keyword>
<evidence type="ECO:0000313" key="3">
    <source>
        <dbReference type="EMBL" id="KAJ0391752.1"/>
    </source>
</evidence>
<organism evidence="3 4">
    <name type="scientific">Pythium insidiosum</name>
    <name type="common">Pythiosis disease agent</name>
    <dbReference type="NCBI Taxonomy" id="114742"/>
    <lineage>
        <taxon>Eukaryota</taxon>
        <taxon>Sar</taxon>
        <taxon>Stramenopiles</taxon>
        <taxon>Oomycota</taxon>
        <taxon>Peronosporomycetes</taxon>
        <taxon>Pythiales</taxon>
        <taxon>Pythiaceae</taxon>
        <taxon>Pythium</taxon>
    </lineage>
</organism>
<dbReference type="GO" id="GO:0036297">
    <property type="term" value="P:interstrand cross-link repair"/>
    <property type="evidence" value="ECO:0007669"/>
    <property type="project" value="InterPro"/>
</dbReference>
<reference evidence="3" key="1">
    <citation type="submission" date="2021-12" db="EMBL/GenBank/DDBJ databases">
        <title>Prjna785345.</title>
        <authorList>
            <person name="Rujirawat T."/>
            <person name="Krajaejun T."/>
        </authorList>
    </citation>
    <scope>NUCLEOTIDE SEQUENCE</scope>
    <source>
        <strain evidence="3">Pi057C3</strain>
    </source>
</reference>
<dbReference type="PANTHER" id="PTHR15749">
    <property type="entry name" value="FANCONI-ASSOCIATED NUCLEASE 1"/>
    <property type="match status" value="1"/>
</dbReference>
<feature type="region of interest" description="Disordered" evidence="2">
    <location>
        <begin position="227"/>
        <end position="249"/>
    </location>
</feature>
<comment type="function">
    <text evidence="1">Nuclease required for the repair of DNA interstrand cross-links (ICL). Acts as a 5'-3' exonuclease that anchors at a cut end of DNA and cleaves DNA successively at every third nucleotide, allowing to excise an ICL from one strand through flanking incisions.</text>
</comment>
<dbReference type="AlphaFoldDB" id="A0AAD5L8F1"/>
<gene>
    <name evidence="3" type="ORF">P43SY_007421</name>
</gene>
<proteinExistence type="inferred from homology"/>
<dbReference type="GO" id="GO:0070336">
    <property type="term" value="F:flap-structured DNA binding"/>
    <property type="evidence" value="ECO:0007669"/>
    <property type="project" value="TreeGrafter"/>
</dbReference>
<dbReference type="GO" id="GO:0005634">
    <property type="term" value="C:nucleus"/>
    <property type="evidence" value="ECO:0007669"/>
    <property type="project" value="UniProtKB-SubCell"/>
</dbReference>
<keyword evidence="1" id="KW-0460">Magnesium</keyword>
<sequence length="490" mass="54693">MAQTNMQMPADEDLAAYGDAYVTHFCRVLRAVAVDRADLRALHCPREIELATRFLDELSPLAKHVYARVFQRKGPWFKTTSLLGYFVPRRHAHRADGTLGEGSDDASAVISLLTDEDDEEEEGSQDKEATCRGSTEQEKQEHSAAGDEAASAVSDRSVTVALDDAVVQHTLQMLVNAGLLVTLPLLSPALLSREEQEAQLQLSLEAIEQCASAPELSALHKKLTGGKSRALANRSRGASSSPSGAGAGTTKAEVFGALRRHVLSQRRLDGSRIPIAKMMHNVWRQHSRMGQHASLDDIIFAVRLEDDARRLFLRMHRLYYFQSALPPSPTPVLSAANRVKAFRDILKERLESRPASAWPGLMTTFKKVKYPEYAISISNPIFLSSEAYMCHEIAGTMRQVVNALEQEMVLEQASTEDEDAICLPVSWHLSDDIWDTLPQLVAFRRLVLGLVTPDQPDLNWQIEAWRQAEEHLKSMSTFEEFILEARLLDR</sequence>
<keyword evidence="1" id="KW-0540">Nuclease</keyword>
<feature type="compositionally biased region" description="Low complexity" evidence="2">
    <location>
        <begin position="232"/>
        <end position="244"/>
    </location>
</feature>
<dbReference type="GO" id="GO:0008409">
    <property type="term" value="F:5'-3' exonuclease activity"/>
    <property type="evidence" value="ECO:0007669"/>
    <property type="project" value="TreeGrafter"/>
</dbReference>
<evidence type="ECO:0000256" key="1">
    <source>
        <dbReference type="RuleBase" id="RU365033"/>
    </source>
</evidence>
<comment type="similarity">
    <text evidence="1">Belongs to the FAN1 family.</text>
</comment>
<comment type="caution">
    <text evidence="3">The sequence shown here is derived from an EMBL/GenBank/DDBJ whole genome shotgun (WGS) entry which is preliminary data.</text>
</comment>
<dbReference type="EMBL" id="JAKCXM010000857">
    <property type="protein sequence ID" value="KAJ0391752.1"/>
    <property type="molecule type" value="Genomic_DNA"/>
</dbReference>
<keyword evidence="1" id="KW-0464">Manganese</keyword>
<dbReference type="GO" id="GO:0046872">
    <property type="term" value="F:metal ion binding"/>
    <property type="evidence" value="ECO:0007669"/>
    <property type="project" value="UniProtKB-KW"/>
</dbReference>
<keyword evidence="1" id="KW-0234">DNA repair</keyword>
<keyword evidence="1" id="KW-0378">Hydrolase</keyword>
<name>A0AAD5L8F1_PYTIN</name>
<protein>
    <recommendedName>
        <fullName evidence="1">Fanconi-associated nuclease</fullName>
        <ecNumber evidence="1">3.1.4.1</ecNumber>
    </recommendedName>
</protein>
<keyword evidence="1" id="KW-0479">Metal-binding</keyword>
<evidence type="ECO:0000313" key="4">
    <source>
        <dbReference type="Proteomes" id="UP001209570"/>
    </source>
</evidence>
<comment type="cofactor">
    <cofactor evidence="1">
        <name>Mg(2+)</name>
        <dbReference type="ChEBI" id="CHEBI:18420"/>
    </cofactor>
    <cofactor evidence="1">
        <name>Mn(2+)</name>
        <dbReference type="ChEBI" id="CHEBI:29035"/>
    </cofactor>
</comment>
<dbReference type="GO" id="GO:0004528">
    <property type="term" value="F:phosphodiesterase I activity"/>
    <property type="evidence" value="ECO:0007669"/>
    <property type="project" value="UniProtKB-EC"/>
</dbReference>
<feature type="region of interest" description="Disordered" evidence="2">
    <location>
        <begin position="115"/>
        <end position="152"/>
    </location>
</feature>
<dbReference type="EC" id="3.1.4.1" evidence="1"/>
<feature type="compositionally biased region" description="Basic and acidic residues" evidence="2">
    <location>
        <begin position="124"/>
        <end position="145"/>
    </location>
</feature>
<dbReference type="GO" id="GO:0017108">
    <property type="term" value="F:5'-flap endonuclease activity"/>
    <property type="evidence" value="ECO:0007669"/>
    <property type="project" value="TreeGrafter"/>
</dbReference>